<dbReference type="InterPro" id="IPR000514">
    <property type="entry name" value="Glyco_hydro_39"/>
</dbReference>
<evidence type="ECO:0000313" key="8">
    <source>
        <dbReference type="Proteomes" id="UP000239735"/>
    </source>
</evidence>
<accession>A0A2N9L2Y2</accession>
<dbReference type="InterPro" id="IPR049166">
    <property type="entry name" value="GH39_cat"/>
</dbReference>
<dbReference type="GO" id="GO:0005975">
    <property type="term" value="P:carbohydrate metabolic process"/>
    <property type="evidence" value="ECO:0007669"/>
    <property type="project" value="InterPro"/>
</dbReference>
<evidence type="ECO:0000256" key="1">
    <source>
        <dbReference type="ARBA" id="ARBA00008875"/>
    </source>
</evidence>
<name>A0A2N9L2Y2_9BACT</name>
<organism evidence="7 8">
    <name type="scientific">Candidatus Sulfuritelmatomonas gaucii</name>
    <dbReference type="NCBI Taxonomy" id="2043161"/>
    <lineage>
        <taxon>Bacteria</taxon>
        <taxon>Pseudomonadati</taxon>
        <taxon>Acidobacteriota</taxon>
        <taxon>Terriglobia</taxon>
        <taxon>Terriglobales</taxon>
        <taxon>Acidobacteriaceae</taxon>
        <taxon>Candidatus Sulfuritelmatomonas</taxon>
    </lineage>
</organism>
<dbReference type="SUPFAM" id="SSF51445">
    <property type="entry name" value="(Trans)glycosidases"/>
    <property type="match status" value="1"/>
</dbReference>
<evidence type="ECO:0000256" key="4">
    <source>
        <dbReference type="PIRSR" id="PIRSR600514-1"/>
    </source>
</evidence>
<evidence type="ECO:0000313" key="7">
    <source>
        <dbReference type="EMBL" id="SPE17686.1"/>
    </source>
</evidence>
<dbReference type="PANTHER" id="PTHR12631:SF8">
    <property type="entry name" value="ALPHA-L-IDURONIDASE"/>
    <property type="match status" value="1"/>
</dbReference>
<keyword evidence="2 7" id="KW-0378">Hydrolase</keyword>
<comment type="similarity">
    <text evidence="1">Belongs to the glycosyl hydrolase 39 family.</text>
</comment>
<dbReference type="Gene3D" id="2.60.40.1500">
    <property type="entry name" value="Glycosyl hydrolase domain, family 39"/>
    <property type="match status" value="1"/>
</dbReference>
<protein>
    <submittedName>
        <fullName evidence="7">Glycoside hydrolase family 39</fullName>
    </submittedName>
</protein>
<dbReference type="EMBL" id="OKRB01000013">
    <property type="protein sequence ID" value="SPE17686.1"/>
    <property type="molecule type" value="Genomic_DNA"/>
</dbReference>
<feature type="domain" description="Glycosyl hydrolases family 39 N-terminal catalytic" evidence="6">
    <location>
        <begin position="112"/>
        <end position="537"/>
    </location>
</feature>
<feature type="signal peptide" evidence="5">
    <location>
        <begin position="1"/>
        <end position="25"/>
    </location>
</feature>
<evidence type="ECO:0000256" key="5">
    <source>
        <dbReference type="SAM" id="SignalP"/>
    </source>
</evidence>
<evidence type="ECO:0000256" key="2">
    <source>
        <dbReference type="ARBA" id="ARBA00022801"/>
    </source>
</evidence>
<dbReference type="PROSITE" id="PS01027">
    <property type="entry name" value="GLYCOSYL_HYDROL_F39"/>
    <property type="match status" value="1"/>
</dbReference>
<dbReference type="SUPFAM" id="SSF51011">
    <property type="entry name" value="Glycosyl hydrolase domain"/>
    <property type="match status" value="1"/>
</dbReference>
<dbReference type="PRINTS" id="PR00745">
    <property type="entry name" value="GLHYDRLASE39"/>
</dbReference>
<dbReference type="InterPro" id="IPR049165">
    <property type="entry name" value="GH39_as"/>
</dbReference>
<dbReference type="Gene3D" id="3.20.20.80">
    <property type="entry name" value="Glycosidases"/>
    <property type="match status" value="1"/>
</dbReference>
<gene>
    <name evidence="7" type="ORF">SBA5_110046</name>
</gene>
<dbReference type="InterPro" id="IPR017853">
    <property type="entry name" value="GH"/>
</dbReference>
<dbReference type="GO" id="GO:0004553">
    <property type="term" value="F:hydrolase activity, hydrolyzing O-glycosyl compounds"/>
    <property type="evidence" value="ECO:0007669"/>
    <property type="project" value="InterPro"/>
</dbReference>
<evidence type="ECO:0000256" key="3">
    <source>
        <dbReference type="ARBA" id="ARBA00023295"/>
    </source>
</evidence>
<reference evidence="8" key="1">
    <citation type="submission" date="2018-02" db="EMBL/GenBank/DDBJ databases">
        <authorList>
            <person name="Hausmann B."/>
        </authorList>
    </citation>
    <scope>NUCLEOTIDE SEQUENCE [LARGE SCALE GENOMIC DNA]</scope>
    <source>
        <strain evidence="8">Peat soil MAG SbA5</strain>
    </source>
</reference>
<dbReference type="InterPro" id="IPR051923">
    <property type="entry name" value="Glycosyl_Hydrolase_39"/>
</dbReference>
<keyword evidence="3" id="KW-0326">Glycosidase</keyword>
<feature type="chain" id="PRO_5014892967" evidence="5">
    <location>
        <begin position="26"/>
        <end position="574"/>
    </location>
</feature>
<proteinExistence type="inferred from homology"/>
<feature type="active site" description="Proton donor" evidence="4">
    <location>
        <position position="216"/>
    </location>
</feature>
<dbReference type="PANTHER" id="PTHR12631">
    <property type="entry name" value="ALPHA-L-IDURONIDASE"/>
    <property type="match status" value="1"/>
</dbReference>
<evidence type="ECO:0000259" key="6">
    <source>
        <dbReference type="Pfam" id="PF01229"/>
    </source>
</evidence>
<dbReference type="Proteomes" id="UP000239735">
    <property type="component" value="Unassembled WGS sequence"/>
</dbReference>
<keyword evidence="5" id="KW-0732">Signal</keyword>
<dbReference type="AlphaFoldDB" id="A0A2N9L2Y2"/>
<dbReference type="Pfam" id="PF01229">
    <property type="entry name" value="Glyco_hydro_39"/>
    <property type="match status" value="1"/>
</dbReference>
<sequence length="574" mass="63283">MTLFTMRSALRAKAMRNIAAILVFAAAVQGGGQDSAAGPVSIHVDLAKPIGVYSPISSWFGYDESNYTTMKYGEQLLSELHDLSPVPVNIRAHHLLTSGNGVAELKWSSSNVFSLDEDGKPIYDFTITDRTFDEYMRAGVRPMVELGFMPKDLAATVPGITEYQLHYPKPTMGGASNNPPKDYKMWGELVRHYVAHLVQRYGRQQVSMWYFEVWNEPDISYWHGTPEEYFKLYDFAAAGVRAALPDAKVGGPASTGPSGANAGAFLDHFLQHCLHDKSAATGGRIPLDFISFHPKGRPVLVDGHVRMGISNELRAADAGFQIVAKYPQLRHVPIILSEADPEGCAACSARENPANAYRNGPLYASYTATVMKALFGLQDETKVNLIAMLTWAFEFENKGYFEGYRTLATNGVDKPILNLFRMAGLMSGERVRTTSTSEIPLDELVSAGVRQSPDVDAFATKADREAAVMVWNYHDDDVPAPAIDVHVAITGIPAGVKRVLLDHYRIDETKSNAYTVWKNMGSPQEPTPEQYADLKAAGQLQLFTSPEWLDVANGKVIIETTLPRQSVSLLRLTW</sequence>